<evidence type="ECO:0000313" key="4">
    <source>
        <dbReference type="WBParaSite" id="scaffold50094_cov294.g25050"/>
    </source>
</evidence>
<accession>A0A915MU49</accession>
<name>A0A915MU49_MELJA</name>
<proteinExistence type="predicted"/>
<protein>
    <submittedName>
        <fullName evidence="4">RRM domain-containing protein</fullName>
    </submittedName>
</protein>
<evidence type="ECO:0000256" key="1">
    <source>
        <dbReference type="SAM" id="MobiDB-lite"/>
    </source>
</evidence>
<feature type="compositionally biased region" description="Low complexity" evidence="1">
    <location>
        <begin position="136"/>
        <end position="153"/>
    </location>
</feature>
<reference evidence="4" key="1">
    <citation type="submission" date="2022-11" db="UniProtKB">
        <authorList>
            <consortium name="WormBaseParasite"/>
        </authorList>
    </citation>
    <scope>IDENTIFICATION</scope>
</reference>
<dbReference type="AlphaFoldDB" id="A0A915MU49"/>
<keyword evidence="2" id="KW-0732">Signal</keyword>
<keyword evidence="3" id="KW-1185">Reference proteome</keyword>
<feature type="compositionally biased region" description="Basic and acidic residues" evidence="1">
    <location>
        <begin position="177"/>
        <end position="193"/>
    </location>
</feature>
<feature type="signal peptide" evidence="2">
    <location>
        <begin position="1"/>
        <end position="20"/>
    </location>
</feature>
<evidence type="ECO:0000313" key="3">
    <source>
        <dbReference type="Proteomes" id="UP000887561"/>
    </source>
</evidence>
<feature type="compositionally biased region" description="Basic residues" evidence="1">
    <location>
        <begin position="199"/>
        <end position="218"/>
    </location>
</feature>
<organism evidence="3 4">
    <name type="scientific">Meloidogyne javanica</name>
    <name type="common">Root-knot nematode worm</name>
    <dbReference type="NCBI Taxonomy" id="6303"/>
    <lineage>
        <taxon>Eukaryota</taxon>
        <taxon>Metazoa</taxon>
        <taxon>Ecdysozoa</taxon>
        <taxon>Nematoda</taxon>
        <taxon>Chromadorea</taxon>
        <taxon>Rhabditida</taxon>
        <taxon>Tylenchina</taxon>
        <taxon>Tylenchomorpha</taxon>
        <taxon>Tylenchoidea</taxon>
        <taxon>Meloidogynidae</taxon>
        <taxon>Meloidogyninae</taxon>
        <taxon>Meloidogyne</taxon>
        <taxon>Meloidogyne incognita group</taxon>
    </lineage>
</organism>
<dbReference type="WBParaSite" id="scaffold50094_cov294.g25050">
    <property type="protein sequence ID" value="scaffold50094_cov294.g25050"/>
    <property type="gene ID" value="scaffold50094_cov294.g25050"/>
</dbReference>
<feature type="chain" id="PRO_5037619602" evidence="2">
    <location>
        <begin position="21"/>
        <end position="218"/>
    </location>
</feature>
<sequence>MELLIIIYLIGAYYLSVVSGQEKIDDKKLRIVKGIKYISLFSDFFGKDTGCTFDFVKVSPDRLKLYVAVRFESKTVARKIMEKCQKEGTILGHEVELTWFRDIRRYLAHCAKQGLYSPIFLSYTRSPERGPTEEYSGGNKSVSRSVSGSPSHRSLTHSDADSRSRSKSVSSQSSQHSEPKSLDYSDIVKKERSPSPPPKKQKSKKKERKEKKKRKHYS</sequence>
<feature type="region of interest" description="Disordered" evidence="1">
    <location>
        <begin position="127"/>
        <end position="218"/>
    </location>
</feature>
<evidence type="ECO:0000256" key="2">
    <source>
        <dbReference type="SAM" id="SignalP"/>
    </source>
</evidence>
<feature type="compositionally biased region" description="Low complexity" evidence="1">
    <location>
        <begin position="167"/>
        <end position="176"/>
    </location>
</feature>
<dbReference type="Proteomes" id="UP000887561">
    <property type="component" value="Unplaced"/>
</dbReference>